<dbReference type="Proteomes" id="UP000521872">
    <property type="component" value="Unassembled WGS sequence"/>
</dbReference>
<dbReference type="EMBL" id="JAACJL010000015">
    <property type="protein sequence ID" value="KAF4621326.1"/>
    <property type="molecule type" value="Genomic_DNA"/>
</dbReference>
<dbReference type="InterPro" id="IPR046522">
    <property type="entry name" value="DUF6699"/>
</dbReference>
<evidence type="ECO:0000259" key="2">
    <source>
        <dbReference type="Pfam" id="PF20415"/>
    </source>
</evidence>
<feature type="region of interest" description="Disordered" evidence="1">
    <location>
        <begin position="22"/>
        <end position="42"/>
    </location>
</feature>
<organism evidence="3 4">
    <name type="scientific">Agrocybe pediades</name>
    <dbReference type="NCBI Taxonomy" id="84607"/>
    <lineage>
        <taxon>Eukaryota</taxon>
        <taxon>Fungi</taxon>
        <taxon>Dikarya</taxon>
        <taxon>Basidiomycota</taxon>
        <taxon>Agaricomycotina</taxon>
        <taxon>Agaricomycetes</taxon>
        <taxon>Agaricomycetidae</taxon>
        <taxon>Agaricales</taxon>
        <taxon>Agaricineae</taxon>
        <taxon>Strophariaceae</taxon>
        <taxon>Agrocybe</taxon>
    </lineage>
</organism>
<dbReference type="Pfam" id="PF20415">
    <property type="entry name" value="DUF6699"/>
    <property type="match status" value="1"/>
</dbReference>
<accession>A0A8H4VSM5</accession>
<proteinExistence type="predicted"/>
<evidence type="ECO:0000313" key="4">
    <source>
        <dbReference type="Proteomes" id="UP000521872"/>
    </source>
</evidence>
<evidence type="ECO:0000313" key="3">
    <source>
        <dbReference type="EMBL" id="KAF4621326.1"/>
    </source>
</evidence>
<protein>
    <recommendedName>
        <fullName evidence="2">DUF6699 domain-containing protein</fullName>
    </recommendedName>
</protein>
<reference evidence="3 4" key="1">
    <citation type="submission" date="2019-12" db="EMBL/GenBank/DDBJ databases">
        <authorList>
            <person name="Floudas D."/>
            <person name="Bentzer J."/>
            <person name="Ahren D."/>
            <person name="Johansson T."/>
            <person name="Persson P."/>
            <person name="Tunlid A."/>
        </authorList>
    </citation>
    <scope>NUCLEOTIDE SEQUENCE [LARGE SCALE GENOMIC DNA]</scope>
    <source>
        <strain evidence="3 4">CBS 102.39</strain>
    </source>
</reference>
<comment type="caution">
    <text evidence="3">The sequence shown here is derived from an EMBL/GenBank/DDBJ whole genome shotgun (WGS) entry which is preliminary data.</text>
</comment>
<name>A0A8H4VSM5_9AGAR</name>
<dbReference type="AlphaFoldDB" id="A0A8H4VSM5"/>
<sequence>MPGRHLKQVRFAYQNTFHSPAPMPPLTFSASTNPSSNGPITPPSGGHVLPAYAPNPILKYPSSSSSRYSSSKVRVHPYLEEGGINWDLMDHPSSISRNHHSLSSRALCEPATNPPMPSIVIYSPYLPWSIKVRASNGSYITLEDVLETVYRSFRANVTQQDFASLPSAKEQRRATEAYERRYRRIRHERLYQEEKRGGMKRVDFLMCRTRFLGLVNNGRRPDEWQLKVT</sequence>
<feature type="domain" description="DUF6699" evidence="2">
    <location>
        <begin position="84"/>
        <end position="217"/>
    </location>
</feature>
<evidence type="ECO:0000256" key="1">
    <source>
        <dbReference type="SAM" id="MobiDB-lite"/>
    </source>
</evidence>
<gene>
    <name evidence="3" type="ORF">D9613_001225</name>
</gene>
<keyword evidence="4" id="KW-1185">Reference proteome</keyword>
<feature type="compositionally biased region" description="Polar residues" evidence="1">
    <location>
        <begin position="28"/>
        <end position="39"/>
    </location>
</feature>